<dbReference type="SUPFAM" id="SSF51658">
    <property type="entry name" value="Xylose isomerase-like"/>
    <property type="match status" value="1"/>
</dbReference>
<proteinExistence type="predicted"/>
<dbReference type="InterPro" id="IPR036237">
    <property type="entry name" value="Xyl_isomerase-like_sf"/>
</dbReference>
<dbReference type="GO" id="GO:0016853">
    <property type="term" value="F:isomerase activity"/>
    <property type="evidence" value="ECO:0007669"/>
    <property type="project" value="UniProtKB-KW"/>
</dbReference>
<dbReference type="InterPro" id="IPR050312">
    <property type="entry name" value="IolE/XylAMocC-like"/>
</dbReference>
<protein>
    <submittedName>
        <fullName evidence="2">Sugar phosphate isomerase/epimerase</fullName>
    </submittedName>
</protein>
<gene>
    <name evidence="2" type="ORF">IAA72_05130</name>
</gene>
<comment type="caution">
    <text evidence="2">The sequence shown here is derived from an EMBL/GenBank/DDBJ whole genome shotgun (WGS) entry which is preliminary data.</text>
</comment>
<accession>A0A9D9IAQ1</accession>
<feature type="domain" description="Xylose isomerase-like TIM barrel" evidence="1">
    <location>
        <begin position="11"/>
        <end position="218"/>
    </location>
</feature>
<evidence type="ECO:0000313" key="3">
    <source>
        <dbReference type="Proteomes" id="UP000810292"/>
    </source>
</evidence>
<dbReference type="Proteomes" id="UP000810292">
    <property type="component" value="Unassembled WGS sequence"/>
</dbReference>
<evidence type="ECO:0000259" key="1">
    <source>
        <dbReference type="Pfam" id="PF01261"/>
    </source>
</evidence>
<dbReference type="Pfam" id="PF01261">
    <property type="entry name" value="AP_endonuc_2"/>
    <property type="match status" value="1"/>
</dbReference>
<dbReference type="EMBL" id="JADIMF010000077">
    <property type="protein sequence ID" value="MBO8469148.1"/>
    <property type="molecule type" value="Genomic_DNA"/>
</dbReference>
<organism evidence="2 3">
    <name type="scientific">Candidatus Ornithospirochaeta stercoravium</name>
    <dbReference type="NCBI Taxonomy" id="2840897"/>
    <lineage>
        <taxon>Bacteria</taxon>
        <taxon>Pseudomonadati</taxon>
        <taxon>Spirochaetota</taxon>
        <taxon>Spirochaetia</taxon>
        <taxon>Spirochaetales</taxon>
        <taxon>Spirochaetaceae</taxon>
        <taxon>Spirochaetaceae incertae sedis</taxon>
        <taxon>Candidatus Ornithospirochaeta</taxon>
    </lineage>
</organism>
<dbReference type="PANTHER" id="PTHR12110">
    <property type="entry name" value="HYDROXYPYRUVATE ISOMERASE"/>
    <property type="match status" value="1"/>
</dbReference>
<dbReference type="Gene3D" id="3.20.20.150">
    <property type="entry name" value="Divalent-metal-dependent TIM barrel enzymes"/>
    <property type="match status" value="1"/>
</dbReference>
<dbReference type="InterPro" id="IPR013022">
    <property type="entry name" value="Xyl_isomerase-like_TIM-brl"/>
</dbReference>
<reference evidence="2" key="1">
    <citation type="submission" date="2020-10" db="EMBL/GenBank/DDBJ databases">
        <authorList>
            <person name="Gilroy R."/>
        </authorList>
    </citation>
    <scope>NUCLEOTIDE SEQUENCE</scope>
    <source>
        <strain evidence="2">14700</strain>
    </source>
</reference>
<reference evidence="2" key="2">
    <citation type="journal article" date="2021" name="PeerJ">
        <title>Extensive microbial diversity within the chicken gut microbiome revealed by metagenomics and culture.</title>
        <authorList>
            <person name="Gilroy R."/>
            <person name="Ravi A."/>
            <person name="Getino M."/>
            <person name="Pursley I."/>
            <person name="Horton D.L."/>
            <person name="Alikhan N.F."/>
            <person name="Baker D."/>
            <person name="Gharbi K."/>
            <person name="Hall N."/>
            <person name="Watson M."/>
            <person name="Adriaenssens E.M."/>
            <person name="Foster-Nyarko E."/>
            <person name="Jarju S."/>
            <person name="Secka A."/>
            <person name="Antonio M."/>
            <person name="Oren A."/>
            <person name="Chaudhuri R.R."/>
            <person name="La Ragione R."/>
            <person name="Hildebrand F."/>
            <person name="Pallen M.J."/>
        </authorList>
    </citation>
    <scope>NUCLEOTIDE SEQUENCE</scope>
    <source>
        <strain evidence="2">14700</strain>
    </source>
</reference>
<name>A0A9D9IAQ1_9SPIO</name>
<dbReference type="AlphaFoldDB" id="A0A9D9IAQ1"/>
<keyword evidence="2" id="KW-0413">Isomerase</keyword>
<sequence length="253" mass="28502">MDEIIPMLANAGFRNLDLNFCEMMNPDSVLNTDDASRYIGKLKELGEQFHVEYVQSHVPYPKDYTALSNEGKKASDKAILKAMRFSEDLNIPHAVIHPIRGSIRDNISYFESLLSAYDGSIMLAIENMETESEIHTPEALIEIAEALSPRAGICLDTGHAHMCGISIPDFIRKTSRYLVATHIADNDGKSDQHLLPFFGTIDWKSTMKAFSDYYSRYLNYECMYFGKSFPKKSGEAIADLAYDIFQLLISLSS</sequence>
<evidence type="ECO:0000313" key="2">
    <source>
        <dbReference type="EMBL" id="MBO8469148.1"/>
    </source>
</evidence>